<evidence type="ECO:0000256" key="1">
    <source>
        <dbReference type="PROSITE-ProRule" id="PRU00042"/>
    </source>
</evidence>
<dbReference type="AlphaFoldDB" id="A0A8S9ZUE4"/>
<sequence length="285" mass="32124">MLMLVHYMFIQDFILVKDLFVVIIVTRLLPIKEICKYTFESILERDRLFKCDGCGKSYAQNIGLKIHQEQCQSWLNIQNNGINENYIEEQQNNSSSRLNGKTEPLLINTNSELCNNSTSYPIYYQPINSIQQQTSLFLNQNGEQNTASSLLLEQQQIHAIRALLDLSSSISQQQLNFNSNSTLPQLPSSTILPIPLNPSPFIKPTPQNNQEILLHNMQQNQSLTLHQQIIQQLLAAPIPIEQSLPLVQQILNQFGPLEEAKLSEAIASVLVGGSSSSTNSQFCNI</sequence>
<evidence type="ECO:0000313" key="4">
    <source>
        <dbReference type="Proteomes" id="UP000605970"/>
    </source>
</evidence>
<organism evidence="3 4">
    <name type="scientific">Meloidogyne graminicola</name>
    <dbReference type="NCBI Taxonomy" id="189291"/>
    <lineage>
        <taxon>Eukaryota</taxon>
        <taxon>Metazoa</taxon>
        <taxon>Ecdysozoa</taxon>
        <taxon>Nematoda</taxon>
        <taxon>Chromadorea</taxon>
        <taxon>Rhabditida</taxon>
        <taxon>Tylenchina</taxon>
        <taxon>Tylenchomorpha</taxon>
        <taxon>Tylenchoidea</taxon>
        <taxon>Meloidogynidae</taxon>
        <taxon>Meloidogyninae</taxon>
        <taxon>Meloidogyne</taxon>
    </lineage>
</organism>
<dbReference type="GO" id="GO:0008270">
    <property type="term" value="F:zinc ion binding"/>
    <property type="evidence" value="ECO:0007669"/>
    <property type="project" value="UniProtKB-KW"/>
</dbReference>
<dbReference type="Proteomes" id="UP000605970">
    <property type="component" value="Unassembled WGS sequence"/>
</dbReference>
<feature type="domain" description="C2H2-type" evidence="2">
    <location>
        <begin position="49"/>
        <end position="68"/>
    </location>
</feature>
<keyword evidence="1" id="KW-0479">Metal-binding</keyword>
<gene>
    <name evidence="3" type="ORF">Mgra_00003374</name>
</gene>
<accession>A0A8S9ZUE4</accession>
<keyword evidence="4" id="KW-1185">Reference proteome</keyword>
<comment type="caution">
    <text evidence="3">The sequence shown here is derived from an EMBL/GenBank/DDBJ whole genome shotgun (WGS) entry which is preliminary data.</text>
</comment>
<keyword evidence="1" id="KW-0863">Zinc-finger</keyword>
<proteinExistence type="predicted"/>
<evidence type="ECO:0000259" key="2">
    <source>
        <dbReference type="PROSITE" id="PS50157"/>
    </source>
</evidence>
<reference evidence="3" key="1">
    <citation type="journal article" date="2020" name="Ecol. Evol.">
        <title>Genome structure and content of the rice root-knot nematode (Meloidogyne graminicola).</title>
        <authorList>
            <person name="Phan N.T."/>
            <person name="Danchin E.G.J."/>
            <person name="Klopp C."/>
            <person name="Perfus-Barbeoch L."/>
            <person name="Kozlowski D.K."/>
            <person name="Koutsovoulos G.D."/>
            <person name="Lopez-Roques C."/>
            <person name="Bouchez O."/>
            <person name="Zahm M."/>
            <person name="Besnard G."/>
            <person name="Bellafiore S."/>
        </authorList>
    </citation>
    <scope>NUCLEOTIDE SEQUENCE</scope>
    <source>
        <strain evidence="3">VN-18</strain>
    </source>
</reference>
<dbReference type="EMBL" id="JABEBT010000022">
    <property type="protein sequence ID" value="KAF7637199.1"/>
    <property type="molecule type" value="Genomic_DNA"/>
</dbReference>
<evidence type="ECO:0000313" key="3">
    <source>
        <dbReference type="EMBL" id="KAF7637199.1"/>
    </source>
</evidence>
<dbReference type="PROSITE" id="PS50157">
    <property type="entry name" value="ZINC_FINGER_C2H2_2"/>
    <property type="match status" value="1"/>
</dbReference>
<protein>
    <recommendedName>
        <fullName evidence="2">C2H2-type domain-containing protein</fullName>
    </recommendedName>
</protein>
<name>A0A8S9ZUE4_9BILA</name>
<dbReference type="InterPro" id="IPR013087">
    <property type="entry name" value="Znf_C2H2_type"/>
</dbReference>
<keyword evidence="1" id="KW-0862">Zinc</keyword>